<dbReference type="InterPro" id="IPR048273">
    <property type="entry name" value="Luciferase"/>
</dbReference>
<name>A0AAJ0C1P1_9PEZI</name>
<dbReference type="RefSeq" id="XP_060283275.1">
    <property type="nucleotide sequence ID" value="XM_060429946.1"/>
</dbReference>
<keyword evidence="3" id="KW-1185">Reference proteome</keyword>
<dbReference type="AlphaFoldDB" id="A0AAJ0C1P1"/>
<evidence type="ECO:0000259" key="1">
    <source>
        <dbReference type="Pfam" id="PF17648"/>
    </source>
</evidence>
<proteinExistence type="predicted"/>
<dbReference type="GeneID" id="85313133"/>
<gene>
    <name evidence="2" type="ORF">QBC33DRAFT_559189</name>
</gene>
<dbReference type="Proteomes" id="UP001244011">
    <property type="component" value="Unassembled WGS sequence"/>
</dbReference>
<dbReference type="PANTHER" id="PTHR38695:SF1">
    <property type="entry name" value="AMINO ACID PERMEASE_ SLC12A DOMAIN-CONTAINING PROTEIN"/>
    <property type="match status" value="1"/>
</dbReference>
<evidence type="ECO:0000313" key="2">
    <source>
        <dbReference type="EMBL" id="KAK1767062.1"/>
    </source>
</evidence>
<organism evidence="2 3">
    <name type="scientific">Phialemonium atrogriseum</name>
    <dbReference type="NCBI Taxonomy" id="1093897"/>
    <lineage>
        <taxon>Eukaryota</taxon>
        <taxon>Fungi</taxon>
        <taxon>Dikarya</taxon>
        <taxon>Ascomycota</taxon>
        <taxon>Pezizomycotina</taxon>
        <taxon>Sordariomycetes</taxon>
        <taxon>Sordariomycetidae</taxon>
        <taxon>Cephalothecales</taxon>
        <taxon>Cephalothecaceae</taxon>
        <taxon>Phialemonium</taxon>
    </lineage>
</organism>
<feature type="domain" description="Luciferase" evidence="1">
    <location>
        <begin position="191"/>
        <end position="258"/>
    </location>
</feature>
<comment type="caution">
    <text evidence="2">The sequence shown here is derived from an EMBL/GenBank/DDBJ whole genome shotgun (WGS) entry which is preliminary data.</text>
</comment>
<dbReference type="PANTHER" id="PTHR38695">
    <property type="entry name" value="AMINO ACID PERMEASE_ SLC12A DOMAIN-CONTAINING PROTEIN"/>
    <property type="match status" value="1"/>
</dbReference>
<dbReference type="EMBL" id="MU839009">
    <property type="protein sequence ID" value="KAK1767062.1"/>
    <property type="molecule type" value="Genomic_DNA"/>
</dbReference>
<sequence length="282" mass="30311">MPLPALQSYLPNLQHPSTRTTLAATATALTILLLPPLLARAIRSYNGFIALGPGGIPHNLAGWLAQACLRPFARSDLSDASHYSRPPVLAASGPLTGSSFLGSSSPLPERRGGPPVVPGYVAPQRQVTERAGAETRARMEAFVGAVAGENQGVLEVAPSGLEGAWMPALWLRGAPGRRRGSVPGFLGMTKGEIVHVHDEGSTHVTLSPADAAEVLRKGWGLRHPMSGVRGWLPWSYVLVYAPRDREEFEVWMRLVVASCSFVVSSAHGQAKEIKYVWEDSEW</sequence>
<protein>
    <recommendedName>
        <fullName evidence="1">Luciferase domain-containing protein</fullName>
    </recommendedName>
</protein>
<dbReference type="Pfam" id="PF17648">
    <property type="entry name" value="Luciferase"/>
    <property type="match status" value="1"/>
</dbReference>
<dbReference type="InterPro" id="IPR040841">
    <property type="entry name" value="Luciferase_dom"/>
</dbReference>
<accession>A0AAJ0C1P1</accession>
<reference evidence="2" key="1">
    <citation type="submission" date="2023-06" db="EMBL/GenBank/DDBJ databases">
        <title>Genome-scale phylogeny and comparative genomics of the fungal order Sordariales.</title>
        <authorList>
            <consortium name="Lawrence Berkeley National Laboratory"/>
            <person name="Hensen N."/>
            <person name="Bonometti L."/>
            <person name="Westerberg I."/>
            <person name="Brannstrom I.O."/>
            <person name="Guillou S."/>
            <person name="Cros-Aarteil S."/>
            <person name="Calhoun S."/>
            <person name="Haridas S."/>
            <person name="Kuo A."/>
            <person name="Mondo S."/>
            <person name="Pangilinan J."/>
            <person name="Riley R."/>
            <person name="Labutti K."/>
            <person name="Andreopoulos B."/>
            <person name="Lipzen A."/>
            <person name="Chen C."/>
            <person name="Yanf M."/>
            <person name="Daum C."/>
            <person name="Ng V."/>
            <person name="Clum A."/>
            <person name="Steindorff A."/>
            <person name="Ohm R."/>
            <person name="Martin F."/>
            <person name="Silar P."/>
            <person name="Natvig D."/>
            <person name="Lalanne C."/>
            <person name="Gautier V."/>
            <person name="Ament-Velasquez S.L."/>
            <person name="Kruys A."/>
            <person name="Hutchinson M.I."/>
            <person name="Powell A.J."/>
            <person name="Barry K."/>
            <person name="Miller A.N."/>
            <person name="Grigoriev I.V."/>
            <person name="Debuchy R."/>
            <person name="Gladieux P."/>
            <person name="Thoren M.H."/>
            <person name="Johannesson H."/>
        </authorList>
    </citation>
    <scope>NUCLEOTIDE SEQUENCE</scope>
    <source>
        <strain evidence="2">8032-3</strain>
    </source>
</reference>
<evidence type="ECO:0000313" key="3">
    <source>
        <dbReference type="Proteomes" id="UP001244011"/>
    </source>
</evidence>